<proteinExistence type="predicted"/>
<dbReference type="AlphaFoldDB" id="A0A085WKK6"/>
<comment type="caution">
    <text evidence="3">The sequence shown here is derived from an EMBL/GenBank/DDBJ whole genome shotgun (WGS) entry which is preliminary data.</text>
</comment>
<keyword evidence="1" id="KW-1133">Transmembrane helix</keyword>
<reference evidence="3 4" key="1">
    <citation type="submission" date="2014-04" db="EMBL/GenBank/DDBJ databases">
        <title>Genome assembly of Hyalangium minutum DSM 14724.</title>
        <authorList>
            <person name="Sharma G."/>
            <person name="Subramanian S."/>
        </authorList>
    </citation>
    <scope>NUCLEOTIDE SEQUENCE [LARGE SCALE GENOMIC DNA]</scope>
    <source>
        <strain evidence="3 4">DSM 14724</strain>
    </source>
</reference>
<feature type="transmembrane region" description="Helical" evidence="1">
    <location>
        <begin position="48"/>
        <end position="71"/>
    </location>
</feature>
<feature type="domain" description="DUF4190" evidence="2">
    <location>
        <begin position="2"/>
        <end position="61"/>
    </location>
</feature>
<keyword evidence="1" id="KW-0812">Transmembrane</keyword>
<sequence>MASGVLGGAGLCLAFVPGLLGLVLAYAELRSIERGDTPRAGREWARAGLVLGWTNVGLAVVVGLVSAWLGLHRS</sequence>
<organism evidence="3 4">
    <name type="scientific">Hyalangium minutum</name>
    <dbReference type="NCBI Taxonomy" id="394096"/>
    <lineage>
        <taxon>Bacteria</taxon>
        <taxon>Pseudomonadati</taxon>
        <taxon>Myxococcota</taxon>
        <taxon>Myxococcia</taxon>
        <taxon>Myxococcales</taxon>
        <taxon>Cystobacterineae</taxon>
        <taxon>Archangiaceae</taxon>
        <taxon>Hyalangium</taxon>
    </lineage>
</organism>
<protein>
    <recommendedName>
        <fullName evidence="2">DUF4190 domain-containing protein</fullName>
    </recommendedName>
</protein>
<evidence type="ECO:0000313" key="3">
    <source>
        <dbReference type="EMBL" id="KFE68219.1"/>
    </source>
</evidence>
<dbReference type="InterPro" id="IPR025241">
    <property type="entry name" value="DUF4190"/>
</dbReference>
<dbReference type="EMBL" id="JMCB01000006">
    <property type="protein sequence ID" value="KFE68219.1"/>
    <property type="molecule type" value="Genomic_DNA"/>
</dbReference>
<evidence type="ECO:0000256" key="1">
    <source>
        <dbReference type="SAM" id="Phobius"/>
    </source>
</evidence>
<gene>
    <name evidence="3" type="ORF">DB31_7456</name>
</gene>
<accession>A0A085WKK6</accession>
<feature type="transmembrane region" description="Helical" evidence="1">
    <location>
        <begin position="6"/>
        <end position="27"/>
    </location>
</feature>
<keyword evidence="4" id="KW-1185">Reference proteome</keyword>
<dbReference type="Proteomes" id="UP000028725">
    <property type="component" value="Unassembled WGS sequence"/>
</dbReference>
<evidence type="ECO:0000259" key="2">
    <source>
        <dbReference type="Pfam" id="PF13828"/>
    </source>
</evidence>
<name>A0A085WKK6_9BACT</name>
<keyword evidence="1" id="KW-0472">Membrane</keyword>
<dbReference type="Pfam" id="PF13828">
    <property type="entry name" value="DUF4190"/>
    <property type="match status" value="1"/>
</dbReference>
<evidence type="ECO:0000313" key="4">
    <source>
        <dbReference type="Proteomes" id="UP000028725"/>
    </source>
</evidence>